<evidence type="ECO:0000256" key="1">
    <source>
        <dbReference type="SAM" id="MobiDB-lite"/>
    </source>
</evidence>
<keyword evidence="3" id="KW-1185">Reference proteome</keyword>
<evidence type="ECO:0000313" key="3">
    <source>
        <dbReference type="Proteomes" id="UP000237246"/>
    </source>
</evidence>
<dbReference type="EMBL" id="PPHD01061091">
    <property type="protein sequence ID" value="POI22160.1"/>
    <property type="molecule type" value="Genomic_DNA"/>
</dbReference>
<feature type="region of interest" description="Disordered" evidence="1">
    <location>
        <begin position="1"/>
        <end position="78"/>
    </location>
</feature>
<gene>
    <name evidence="2" type="ORF">CIB84_014093</name>
</gene>
<sequence>KRKRTPSTPQRQESRVRRPSALPPYAAGTTPATDESSSLYCSMSSPPQLLPVNKIYDSVPHHNAQETASNSPSNDPSILASLESQDVLIYASLNHSSSTNKYQRRKLSIENEFIEYASIKRQRGGEERAFSGHKHIKGIYEEDDTEPK</sequence>
<accession>A0A2P4SDI9</accession>
<feature type="compositionally biased region" description="Polar residues" evidence="1">
    <location>
        <begin position="65"/>
        <end position="76"/>
    </location>
</feature>
<feature type="region of interest" description="Disordered" evidence="1">
    <location>
        <begin position="124"/>
        <end position="148"/>
    </location>
</feature>
<reference evidence="2 3" key="1">
    <citation type="submission" date="2018-01" db="EMBL/GenBank/DDBJ databases">
        <title>Comparison of the Chinese Bamboo Partridge and Red Junglefowl genome sequences highlights the importance of demography in genome evolution.</title>
        <authorList>
            <person name="Tiley G.P."/>
            <person name="Kimball R.T."/>
            <person name="Braun E.L."/>
            <person name="Burleigh J.G."/>
        </authorList>
    </citation>
    <scope>NUCLEOTIDE SEQUENCE [LARGE SCALE GENOMIC DNA]</scope>
    <source>
        <strain evidence="2">RTK389</strain>
        <tissue evidence="2">Blood</tissue>
    </source>
</reference>
<proteinExistence type="predicted"/>
<dbReference type="Proteomes" id="UP000237246">
    <property type="component" value="Unassembled WGS sequence"/>
</dbReference>
<name>A0A2P4SDI9_BAMTH</name>
<protein>
    <submittedName>
        <fullName evidence="2">Uncharacterized protein</fullName>
    </submittedName>
</protein>
<feature type="compositionally biased region" description="Low complexity" evidence="1">
    <location>
        <begin position="36"/>
        <end position="45"/>
    </location>
</feature>
<evidence type="ECO:0000313" key="2">
    <source>
        <dbReference type="EMBL" id="POI22160.1"/>
    </source>
</evidence>
<dbReference type="AlphaFoldDB" id="A0A2P4SDI9"/>
<feature type="compositionally biased region" description="Polar residues" evidence="1">
    <location>
        <begin position="1"/>
        <end position="11"/>
    </location>
</feature>
<dbReference type="OrthoDB" id="9947981at2759"/>
<organism evidence="2 3">
    <name type="scientific">Bambusicola thoracicus</name>
    <name type="common">Chinese bamboo-partridge</name>
    <name type="synonym">Perdix thoracica</name>
    <dbReference type="NCBI Taxonomy" id="9083"/>
    <lineage>
        <taxon>Eukaryota</taxon>
        <taxon>Metazoa</taxon>
        <taxon>Chordata</taxon>
        <taxon>Craniata</taxon>
        <taxon>Vertebrata</taxon>
        <taxon>Euteleostomi</taxon>
        <taxon>Archelosauria</taxon>
        <taxon>Archosauria</taxon>
        <taxon>Dinosauria</taxon>
        <taxon>Saurischia</taxon>
        <taxon>Theropoda</taxon>
        <taxon>Coelurosauria</taxon>
        <taxon>Aves</taxon>
        <taxon>Neognathae</taxon>
        <taxon>Galloanserae</taxon>
        <taxon>Galliformes</taxon>
        <taxon>Phasianidae</taxon>
        <taxon>Perdicinae</taxon>
        <taxon>Bambusicola</taxon>
    </lineage>
</organism>
<feature type="non-terminal residue" evidence="2">
    <location>
        <position position="1"/>
    </location>
</feature>
<comment type="caution">
    <text evidence="2">The sequence shown here is derived from an EMBL/GenBank/DDBJ whole genome shotgun (WGS) entry which is preliminary data.</text>
</comment>